<dbReference type="HOGENOM" id="CLU_2584512_0_0_9"/>
<evidence type="ECO:0000313" key="2">
    <source>
        <dbReference type="Proteomes" id="UP000012589"/>
    </source>
</evidence>
<evidence type="ECO:0000313" key="1">
    <source>
        <dbReference type="EMBL" id="EMZ26729.1"/>
    </source>
</evidence>
<organism evidence="1 2">
    <name type="scientific">Eubacterium plexicaudatum ASF492</name>
    <dbReference type="NCBI Taxonomy" id="1235802"/>
    <lineage>
        <taxon>Bacteria</taxon>
        <taxon>Bacillati</taxon>
        <taxon>Bacillota</taxon>
        <taxon>Clostridia</taxon>
        <taxon>Eubacteriales</taxon>
        <taxon>Eubacteriaceae</taxon>
        <taxon>Eubacterium</taxon>
    </lineage>
</organism>
<protein>
    <submittedName>
        <fullName evidence="1">Uncharacterized protein</fullName>
    </submittedName>
</protein>
<sequence>MHLAHDASGEVLEEYGGRMCGIYANTVQQSIWHGSGREMGRNRFASGLTGNCYGHSISVRDVLVLNKAGVVASYYVEKSS</sequence>
<dbReference type="EMBL" id="AQFT01000075">
    <property type="protein sequence ID" value="EMZ26729.1"/>
    <property type="molecule type" value="Genomic_DNA"/>
</dbReference>
<proteinExistence type="predicted"/>
<keyword evidence="2" id="KW-1185">Reference proteome</keyword>
<dbReference type="AlphaFoldDB" id="N2AQE6"/>
<gene>
    <name evidence="1" type="ORF">C823_02508</name>
</gene>
<accession>N2AQE6</accession>
<reference evidence="1 2" key="1">
    <citation type="journal article" date="2014" name="Genome Announc.">
        <title>Draft genome sequences of the altered schaedler flora, a defined bacterial community from gnotobiotic mice.</title>
        <authorList>
            <person name="Wannemuehler M.J."/>
            <person name="Overstreet A.M."/>
            <person name="Ward D.V."/>
            <person name="Phillips G.J."/>
        </authorList>
    </citation>
    <scope>NUCLEOTIDE SEQUENCE [LARGE SCALE GENOMIC DNA]</scope>
    <source>
        <strain evidence="1 2">ASF492</strain>
    </source>
</reference>
<name>N2AQE6_9FIRM</name>
<dbReference type="Proteomes" id="UP000012589">
    <property type="component" value="Unassembled WGS sequence"/>
</dbReference>
<dbReference type="PATRIC" id="fig|1235802.3.peg.2652"/>
<comment type="caution">
    <text evidence="1">The sequence shown here is derived from an EMBL/GenBank/DDBJ whole genome shotgun (WGS) entry which is preliminary data.</text>
</comment>